<keyword evidence="2" id="KW-0472">Membrane</keyword>
<accession>A0ABS9T0V6</accession>
<dbReference type="Proteomes" id="UP001166784">
    <property type="component" value="Unassembled WGS sequence"/>
</dbReference>
<reference evidence="3" key="1">
    <citation type="submission" date="2022-03" db="EMBL/GenBank/DDBJ databases">
        <authorList>
            <person name="Santos J.D.N."/>
            <person name="Kallscheuer N."/>
            <person name="Jogler C."/>
            <person name="Lage O.M."/>
        </authorList>
    </citation>
    <scope>NUCLEOTIDE SEQUENCE</scope>
    <source>
        <strain evidence="3">M600PL45_2</strain>
    </source>
</reference>
<name>A0ABS9T0V6_9ACTN</name>
<feature type="region of interest" description="Disordered" evidence="1">
    <location>
        <begin position="58"/>
        <end position="115"/>
    </location>
</feature>
<keyword evidence="2" id="KW-1133">Transmembrane helix</keyword>
<evidence type="ECO:0000256" key="1">
    <source>
        <dbReference type="SAM" id="MobiDB-lite"/>
    </source>
</evidence>
<feature type="compositionally biased region" description="Basic and acidic residues" evidence="1">
    <location>
        <begin position="168"/>
        <end position="186"/>
    </location>
</feature>
<sequence>MIRFDADQQRWVDQDADVLLAQRHTESARQQRHVAKGALAVLAVCGLAFGAWALGWKDEPVPPDDRAQPSVVSPDPSDSSRPGRSAPGGSEGASGTTDPGASGPPEGYEIAEDPEGFSLAVPEGWERRTEERDGPQAVFYENSDASKQLQVFWVEDADPYESLELAEKNAEKNDSYERDSLDRLDGGDGAAARLEYTYDSDEHGGPRRVIDHRFEAADGELYAVIAYGPDKDGASEEQKERLDTALTFFCPTGVDCQAQSGGGDGDDGLGGP</sequence>
<organism evidence="3 4">
    <name type="scientific">Streptomyces marispadix</name>
    <dbReference type="NCBI Taxonomy" id="2922868"/>
    <lineage>
        <taxon>Bacteria</taxon>
        <taxon>Bacillati</taxon>
        <taxon>Actinomycetota</taxon>
        <taxon>Actinomycetes</taxon>
        <taxon>Kitasatosporales</taxon>
        <taxon>Streptomycetaceae</taxon>
        <taxon>Streptomyces</taxon>
    </lineage>
</organism>
<reference evidence="3" key="2">
    <citation type="journal article" date="2023" name="Int. J. Syst. Evol. Microbiol.">
        <title>Streptomyces marispadix sp. nov., isolated from marine beach sediment of the Northern Coast of Portugal.</title>
        <authorList>
            <person name="dos Santos J.D.N."/>
            <person name="Vitorino I.R."/>
            <person name="Kallscheuer N."/>
            <person name="Srivastava A."/>
            <person name="Krautwurst S."/>
            <person name="Marz M."/>
            <person name="Jogler C."/>
            <person name="Lobo Da Cunha A."/>
            <person name="Catita J."/>
            <person name="Goncalves H."/>
            <person name="Gonzalez I."/>
            <person name="Reyes F."/>
            <person name="Lage O.M."/>
        </authorList>
    </citation>
    <scope>NUCLEOTIDE SEQUENCE</scope>
    <source>
        <strain evidence="3">M600PL45_2</strain>
    </source>
</reference>
<gene>
    <name evidence="3" type="ORF">MMA15_17805</name>
</gene>
<comment type="caution">
    <text evidence="3">The sequence shown here is derived from an EMBL/GenBank/DDBJ whole genome shotgun (WGS) entry which is preliminary data.</text>
</comment>
<keyword evidence="4" id="KW-1185">Reference proteome</keyword>
<feature type="compositionally biased region" description="Low complexity" evidence="1">
    <location>
        <begin position="69"/>
        <end position="88"/>
    </location>
</feature>
<evidence type="ECO:0000313" key="4">
    <source>
        <dbReference type="Proteomes" id="UP001166784"/>
    </source>
</evidence>
<keyword evidence="2" id="KW-0812">Transmembrane</keyword>
<feature type="region of interest" description="Disordered" evidence="1">
    <location>
        <begin position="168"/>
        <end position="187"/>
    </location>
</feature>
<feature type="compositionally biased region" description="Basic and acidic residues" evidence="1">
    <location>
        <begin position="58"/>
        <end position="67"/>
    </location>
</feature>
<proteinExistence type="predicted"/>
<dbReference type="EMBL" id="JAKWJU010000002">
    <property type="protein sequence ID" value="MCH6162170.1"/>
    <property type="molecule type" value="Genomic_DNA"/>
</dbReference>
<evidence type="ECO:0000313" key="3">
    <source>
        <dbReference type="EMBL" id="MCH6162170.1"/>
    </source>
</evidence>
<dbReference type="RefSeq" id="WP_241060979.1">
    <property type="nucleotide sequence ID" value="NZ_JAKWJU010000002.1"/>
</dbReference>
<protein>
    <submittedName>
        <fullName evidence="3">Alanine and proline-rich secreted protein Apa</fullName>
    </submittedName>
</protein>
<evidence type="ECO:0000256" key="2">
    <source>
        <dbReference type="SAM" id="Phobius"/>
    </source>
</evidence>
<feature type="transmembrane region" description="Helical" evidence="2">
    <location>
        <begin position="37"/>
        <end position="56"/>
    </location>
</feature>